<dbReference type="Gene3D" id="3.40.50.880">
    <property type="match status" value="1"/>
</dbReference>
<protein>
    <submittedName>
        <fullName evidence="6">Nuclear transport factor 2 family protein</fullName>
    </submittedName>
</protein>
<evidence type="ECO:0000259" key="5">
    <source>
        <dbReference type="Pfam" id="PF01965"/>
    </source>
</evidence>
<dbReference type="PANTHER" id="PTHR48094:SF11">
    <property type="entry name" value="GLUTATHIONE-INDEPENDENT GLYOXALASE HSP31-RELATED"/>
    <property type="match status" value="1"/>
</dbReference>
<evidence type="ECO:0000256" key="2">
    <source>
        <dbReference type="ARBA" id="ARBA00023239"/>
    </source>
</evidence>
<dbReference type="CDD" id="cd03141">
    <property type="entry name" value="GATase1_Hsp31_like"/>
    <property type="match status" value="1"/>
</dbReference>
<dbReference type="InterPro" id="IPR039437">
    <property type="entry name" value="FrzH/put_lumazine-bd"/>
</dbReference>
<feature type="compositionally biased region" description="Low complexity" evidence="4">
    <location>
        <begin position="38"/>
        <end position="54"/>
    </location>
</feature>
<dbReference type="PANTHER" id="PTHR48094">
    <property type="entry name" value="PROTEIN/NUCLEIC ACID DEGLYCASE DJ-1-RELATED"/>
    <property type="match status" value="1"/>
</dbReference>
<feature type="domain" description="DJ-1/PfpI" evidence="5">
    <location>
        <begin position="201"/>
        <end position="396"/>
    </location>
</feature>
<dbReference type="EMBL" id="JACLCP010000001">
    <property type="protein sequence ID" value="MBC2843570.1"/>
    <property type="molecule type" value="Genomic_DNA"/>
</dbReference>
<dbReference type="AlphaFoldDB" id="A0A842IKU0"/>
<dbReference type="InterPro" id="IPR050325">
    <property type="entry name" value="Prot/Nucl_acid_deglycase"/>
</dbReference>
<dbReference type="SUPFAM" id="SSF52317">
    <property type="entry name" value="Class I glutamine amidotransferase-like"/>
    <property type="match status" value="1"/>
</dbReference>
<dbReference type="SUPFAM" id="SSF54427">
    <property type="entry name" value="NTF2-like"/>
    <property type="match status" value="1"/>
</dbReference>
<proteinExistence type="inferred from homology"/>
<dbReference type="InterPro" id="IPR002818">
    <property type="entry name" value="DJ-1/PfpI"/>
</dbReference>
<dbReference type="Gene3D" id="3.10.450.50">
    <property type="match status" value="1"/>
</dbReference>
<evidence type="ECO:0000256" key="4">
    <source>
        <dbReference type="SAM" id="MobiDB-lite"/>
    </source>
</evidence>
<gene>
    <name evidence="6" type="ORF">H7F21_00565</name>
</gene>
<accession>A0A842IKU0</accession>
<reference evidence="6" key="1">
    <citation type="submission" date="2020-08" db="EMBL/GenBank/DDBJ databases">
        <title>Winogradskyella ouciana sp. nov., isolated from the hadal seawater of the Mariana Trench.</title>
        <authorList>
            <person name="He X."/>
        </authorList>
    </citation>
    <scope>NUCLEOTIDE SEQUENCE [LARGE SCALE GENOMIC DNA]</scope>
    <source>
        <strain evidence="6">KCTC 52348</strain>
    </source>
</reference>
<name>A0A842IKU0_9FLAO</name>
<comment type="similarity">
    <text evidence="3">Belongs to the peptidase C56 family. HSP31-like subfamily.</text>
</comment>
<dbReference type="GO" id="GO:0005737">
    <property type="term" value="C:cytoplasm"/>
    <property type="evidence" value="ECO:0007669"/>
    <property type="project" value="TreeGrafter"/>
</dbReference>
<keyword evidence="7" id="KW-1185">Reference proteome</keyword>
<dbReference type="Pfam" id="PF01965">
    <property type="entry name" value="DJ-1_PfpI"/>
    <property type="match status" value="1"/>
</dbReference>
<evidence type="ECO:0000313" key="7">
    <source>
        <dbReference type="Proteomes" id="UP000533900"/>
    </source>
</evidence>
<dbReference type="GO" id="GO:0019243">
    <property type="term" value="P:methylglyoxal catabolic process to D-lactate via S-lactoyl-glutathione"/>
    <property type="evidence" value="ECO:0007669"/>
    <property type="project" value="TreeGrafter"/>
</dbReference>
<feature type="region of interest" description="Disordered" evidence="4">
    <location>
        <begin position="24"/>
        <end position="54"/>
    </location>
</feature>
<dbReference type="InterPro" id="IPR032710">
    <property type="entry name" value="NTF2-like_dom_sf"/>
</dbReference>
<dbReference type="GO" id="GO:0019172">
    <property type="term" value="F:glyoxalase III activity"/>
    <property type="evidence" value="ECO:0007669"/>
    <property type="project" value="TreeGrafter"/>
</dbReference>
<dbReference type="Proteomes" id="UP000533900">
    <property type="component" value="Unassembled WGS sequence"/>
</dbReference>
<evidence type="ECO:0000313" key="6">
    <source>
        <dbReference type="EMBL" id="MBC2843570.1"/>
    </source>
</evidence>
<sequence>MVEQILDYPQVVWGGSFLINRENEKTTSEQTEDFYPISDPSTYRTSPSYSTSSSNPLIERTLQNYMEGSSYNKLDMLESAFTDNATLYLTNKDGLFKLYTPKEYTGFFKNADRDEFNGRYAKILEIEQVKDIATAKVEITGPAREWVYIDLFLLKKFEGDWKIISKTATRLDDPKQNSVLFILSNAHFYGDTKISTGNSFSEIVNAYDVFKNAGYSVDFLSPKGGAVPLAYINTSDDMSKKYLYDTAFMNALKNTKSPSEINASKYKAVQYIGGGSAMFGVPENKEIQKIAMDVYEKHNGIISSVCHGTAGIVNLKTKDGKYLVDGKRVSGYPDDYENKSEPYFKTFPFLIKKTIEERGGSFRFSERGKFTLEVDGRLVTGQNFQSSKPVSLKILELISLNKE</sequence>
<keyword evidence="2" id="KW-0456">Lyase</keyword>
<comment type="caution">
    <text evidence="6">The sequence shown here is derived from an EMBL/GenBank/DDBJ whole genome shotgun (WGS) entry which is preliminary data.</text>
</comment>
<organism evidence="6 7">
    <name type="scientific">Winogradskyella flava</name>
    <dbReference type="NCBI Taxonomy" id="1884876"/>
    <lineage>
        <taxon>Bacteria</taxon>
        <taxon>Pseudomonadati</taxon>
        <taxon>Bacteroidota</taxon>
        <taxon>Flavobacteriia</taxon>
        <taxon>Flavobacteriales</taxon>
        <taxon>Flavobacteriaceae</taxon>
        <taxon>Winogradskyella</taxon>
    </lineage>
</organism>
<keyword evidence="1" id="KW-0346">Stress response</keyword>
<dbReference type="InterPro" id="IPR029062">
    <property type="entry name" value="Class_I_gatase-like"/>
</dbReference>
<evidence type="ECO:0000256" key="3">
    <source>
        <dbReference type="ARBA" id="ARBA00038493"/>
    </source>
</evidence>
<evidence type="ECO:0000256" key="1">
    <source>
        <dbReference type="ARBA" id="ARBA00023016"/>
    </source>
</evidence>
<dbReference type="Pfam" id="PF12893">
    <property type="entry name" value="Lumazine_bd_2"/>
    <property type="match status" value="1"/>
</dbReference>